<dbReference type="UniPathway" id="UPA00544"/>
<feature type="domain" description="N-acetyltransferase" evidence="3">
    <location>
        <begin position="380"/>
        <end position="538"/>
    </location>
</feature>
<dbReference type="GO" id="GO:0016747">
    <property type="term" value="F:acyltransferase activity, transferring groups other than amino-acyl groups"/>
    <property type="evidence" value="ECO:0007669"/>
    <property type="project" value="InterPro"/>
</dbReference>
<keyword evidence="2" id="KW-0547">Nucleotide-binding</keyword>
<dbReference type="PANTHER" id="PTHR30605">
    <property type="entry name" value="ANHYDRO-N-ACETYLMURAMIC ACID KINASE"/>
    <property type="match status" value="1"/>
</dbReference>
<dbReference type="Gene3D" id="3.40.630.30">
    <property type="match status" value="1"/>
</dbReference>
<dbReference type="Pfam" id="PF03702">
    <property type="entry name" value="AnmK"/>
    <property type="match status" value="1"/>
</dbReference>
<dbReference type="Gene3D" id="3.30.420.40">
    <property type="match status" value="2"/>
</dbReference>
<dbReference type="InterPro" id="IPR043129">
    <property type="entry name" value="ATPase_NBD"/>
</dbReference>
<proteinExistence type="inferred from homology"/>
<evidence type="ECO:0000256" key="1">
    <source>
        <dbReference type="ARBA" id="ARBA00023277"/>
    </source>
</evidence>
<comment type="pathway">
    <text evidence="2">Amino-sugar metabolism; 1,6-anhydro-N-acetylmuramate degradation.</text>
</comment>
<dbReference type="GO" id="GO:0006040">
    <property type="term" value="P:amino sugar metabolic process"/>
    <property type="evidence" value="ECO:0007669"/>
    <property type="project" value="InterPro"/>
</dbReference>
<sequence>MTTIRTAIGLMSGTSMDGIDVALVRTDGVSQVERGPFLGVAYDDDFRRRLRQGLEDAKAITERSERPGSLAELERDLTLRHADAVRAFLAANGLRPRDIDVIGFHGQTVLHRPDQALTVQIGDGAALARETGIDVVYDMRANDMVHGGQGAPLVPAYHAALAAALGADSLPACFVNIGGISNLTYIGTDGEVAAFDSGPGNTLIDQWVEAQAGLAFDAGGAIASRGRVLKPLADRYLDHPFFTANVRRSLDRNDFSPPRQGEASLEDGARTLAHVAAASIFASARHLPEKPKTYVICGGGRLNAVIMGDLAALAEREGAAIVNADDLALDGDAMEAEAWGYLAVRSLKGLPLTFPGTTGVQMSVSGGVRRMPIVLETERLLLTPWRPGDEALVSALHGTPETSRFVSTRLPWSSAYAAERIEGWMDEYEAGSLGKLKLVAREDGRFIGRAGFSWSKESGAYELGYSICQAEWGKGFATEIAKGLAAWFFARELGERFVAFAHVDNAASLAVLRKAGFRETEQRDYKGAPFQFFECDIAG</sequence>
<organism evidence="4 5">
    <name type="scientific">Allorhizobium taibaishanense</name>
    <dbReference type="NCBI Taxonomy" id="887144"/>
    <lineage>
        <taxon>Bacteria</taxon>
        <taxon>Pseudomonadati</taxon>
        <taxon>Pseudomonadota</taxon>
        <taxon>Alphaproteobacteria</taxon>
        <taxon>Hyphomicrobiales</taxon>
        <taxon>Rhizobiaceae</taxon>
        <taxon>Rhizobium/Agrobacterium group</taxon>
        <taxon>Allorhizobium</taxon>
    </lineage>
</organism>
<dbReference type="PROSITE" id="PS51186">
    <property type="entry name" value="GNAT"/>
    <property type="match status" value="1"/>
</dbReference>
<dbReference type="GO" id="GO:0009254">
    <property type="term" value="P:peptidoglycan turnover"/>
    <property type="evidence" value="ECO:0007669"/>
    <property type="project" value="UniProtKB-UniRule"/>
</dbReference>
<comment type="caution">
    <text evidence="4">The sequence shown here is derived from an EMBL/GenBank/DDBJ whole genome shotgun (WGS) entry which is preliminary data.</text>
</comment>
<feature type="binding site" evidence="2">
    <location>
        <begin position="13"/>
        <end position="20"/>
    </location>
    <ligand>
        <name>ATP</name>
        <dbReference type="ChEBI" id="CHEBI:30616"/>
    </ligand>
</feature>
<comment type="similarity">
    <text evidence="2">Belongs to the anhydro-N-acetylmuramic acid kinase family.</text>
</comment>
<dbReference type="EMBL" id="JACIED010000002">
    <property type="protein sequence ID" value="MBB4007848.1"/>
    <property type="molecule type" value="Genomic_DNA"/>
</dbReference>
<dbReference type="SUPFAM" id="SSF53067">
    <property type="entry name" value="Actin-like ATPase domain"/>
    <property type="match status" value="1"/>
</dbReference>
<dbReference type="HAMAP" id="MF_01270">
    <property type="entry name" value="AnhMurNAc_kinase"/>
    <property type="match status" value="1"/>
</dbReference>
<dbReference type="EC" id="2.7.1.170" evidence="2"/>
<keyword evidence="1 2" id="KW-0119">Carbohydrate metabolism</keyword>
<dbReference type="GO" id="GO:0016301">
    <property type="term" value="F:kinase activity"/>
    <property type="evidence" value="ECO:0007669"/>
    <property type="project" value="UniProtKB-KW"/>
</dbReference>
<dbReference type="GO" id="GO:0097175">
    <property type="term" value="P:1,6-anhydro-N-acetyl-beta-muramic acid catabolic process"/>
    <property type="evidence" value="ECO:0007669"/>
    <property type="project" value="UniProtKB-UniRule"/>
</dbReference>
<dbReference type="SUPFAM" id="SSF55729">
    <property type="entry name" value="Acyl-CoA N-acyltransferases (Nat)"/>
    <property type="match status" value="1"/>
</dbReference>
<keyword evidence="2 4" id="KW-0808">Transferase</keyword>
<comment type="function">
    <text evidence="2">Catalyzes the specific phosphorylation of 1,6-anhydro-N-acetylmuramic acid (anhMurNAc) with the simultaneous cleavage of the 1,6-anhydro ring, generating MurNAc-6-P. Is required for the utilization of anhMurNAc either imported from the medium or derived from its own cell wall murein, and thus plays a role in cell wall recycling.</text>
</comment>
<dbReference type="InterPro" id="IPR000182">
    <property type="entry name" value="GNAT_dom"/>
</dbReference>
<gene>
    <name evidence="2" type="primary">anmK</name>
    <name evidence="4" type="ORF">GGQ71_002111</name>
</gene>
<evidence type="ECO:0000256" key="2">
    <source>
        <dbReference type="HAMAP-Rule" id="MF_01270"/>
    </source>
</evidence>
<dbReference type="PANTHER" id="PTHR30605:SF0">
    <property type="entry name" value="ANHYDRO-N-ACETYLMURAMIC ACID KINASE"/>
    <property type="match status" value="1"/>
</dbReference>
<comment type="catalytic activity">
    <reaction evidence="2">
        <text>1,6-anhydro-N-acetyl-beta-muramate + ATP + H2O = N-acetyl-D-muramate 6-phosphate + ADP + H(+)</text>
        <dbReference type="Rhea" id="RHEA:24952"/>
        <dbReference type="ChEBI" id="CHEBI:15377"/>
        <dbReference type="ChEBI" id="CHEBI:15378"/>
        <dbReference type="ChEBI" id="CHEBI:30616"/>
        <dbReference type="ChEBI" id="CHEBI:58690"/>
        <dbReference type="ChEBI" id="CHEBI:58722"/>
        <dbReference type="ChEBI" id="CHEBI:456216"/>
        <dbReference type="EC" id="2.7.1.170"/>
    </reaction>
</comment>
<accession>A0A7W6MU87</accession>
<dbReference type="GO" id="GO:0005524">
    <property type="term" value="F:ATP binding"/>
    <property type="evidence" value="ECO:0007669"/>
    <property type="project" value="UniProtKB-UniRule"/>
</dbReference>
<comment type="pathway">
    <text evidence="2">Cell wall biogenesis; peptidoglycan recycling.</text>
</comment>
<dbReference type="AlphaFoldDB" id="A0A7W6MU87"/>
<keyword evidence="2" id="KW-0067">ATP-binding</keyword>
<dbReference type="Pfam" id="PF13302">
    <property type="entry name" value="Acetyltransf_3"/>
    <property type="match status" value="1"/>
</dbReference>
<dbReference type="RefSeq" id="WP_075616238.1">
    <property type="nucleotide sequence ID" value="NZ_JACIED010000002.1"/>
</dbReference>
<dbReference type="InterPro" id="IPR005338">
    <property type="entry name" value="Anhydro_N_Ac-Mur_kinase"/>
</dbReference>
<protein>
    <recommendedName>
        <fullName evidence="2">Anhydro-N-acetylmuramic acid kinase</fullName>
        <ecNumber evidence="2">2.7.1.170</ecNumber>
    </recommendedName>
    <alternativeName>
        <fullName evidence="2">AnhMurNAc kinase</fullName>
    </alternativeName>
</protein>
<evidence type="ECO:0000313" key="5">
    <source>
        <dbReference type="Proteomes" id="UP000544107"/>
    </source>
</evidence>
<dbReference type="InterPro" id="IPR016181">
    <property type="entry name" value="Acyl_CoA_acyltransferase"/>
</dbReference>
<evidence type="ECO:0000259" key="3">
    <source>
        <dbReference type="PROSITE" id="PS51186"/>
    </source>
</evidence>
<dbReference type="OrthoDB" id="9763949at2"/>
<reference evidence="4 5" key="1">
    <citation type="submission" date="2020-08" db="EMBL/GenBank/DDBJ databases">
        <title>Genomic Encyclopedia of Type Strains, Phase IV (KMG-IV): sequencing the most valuable type-strain genomes for metagenomic binning, comparative biology and taxonomic classification.</title>
        <authorList>
            <person name="Goeker M."/>
        </authorList>
    </citation>
    <scope>NUCLEOTIDE SEQUENCE [LARGE SCALE GENOMIC DNA]</scope>
    <source>
        <strain evidence="4 5">DSM 100021</strain>
    </source>
</reference>
<name>A0A7W6MU87_9HYPH</name>
<dbReference type="UniPathway" id="UPA00343"/>
<dbReference type="NCBIfam" id="NF007141">
    <property type="entry name" value="PRK09585.1-5"/>
    <property type="match status" value="1"/>
</dbReference>
<evidence type="ECO:0000313" key="4">
    <source>
        <dbReference type="EMBL" id="MBB4007848.1"/>
    </source>
</evidence>
<dbReference type="GO" id="GO:0016773">
    <property type="term" value="F:phosphotransferase activity, alcohol group as acceptor"/>
    <property type="evidence" value="ECO:0007669"/>
    <property type="project" value="UniProtKB-UniRule"/>
</dbReference>
<dbReference type="Proteomes" id="UP000544107">
    <property type="component" value="Unassembled WGS sequence"/>
</dbReference>
<keyword evidence="2 4" id="KW-0418">Kinase</keyword>